<proteinExistence type="predicted"/>
<feature type="domain" description="Pyridine nucleotide-disulphide oxidoreductase dimerisation" evidence="1">
    <location>
        <begin position="50"/>
        <end position="158"/>
    </location>
</feature>
<dbReference type="EMBL" id="SUMC01000030">
    <property type="protein sequence ID" value="TKA08550.1"/>
    <property type="molecule type" value="Genomic_DNA"/>
</dbReference>
<dbReference type="SUPFAM" id="SSF55424">
    <property type="entry name" value="FAD/NAD-linked reductases, dimerisation (C-terminal) domain"/>
    <property type="match status" value="1"/>
</dbReference>
<organism evidence="2 3">
    <name type="scientific">Actinacidiphila oryziradicis</name>
    <dbReference type="NCBI Taxonomy" id="2571141"/>
    <lineage>
        <taxon>Bacteria</taxon>
        <taxon>Bacillati</taxon>
        <taxon>Actinomycetota</taxon>
        <taxon>Actinomycetes</taxon>
        <taxon>Kitasatosporales</taxon>
        <taxon>Streptomycetaceae</taxon>
        <taxon>Actinacidiphila</taxon>
    </lineage>
</organism>
<accession>A0A4U0SG30</accession>
<dbReference type="InterPro" id="IPR016156">
    <property type="entry name" value="FAD/NAD-linked_Rdtase_dimer_sf"/>
</dbReference>
<dbReference type="Gene3D" id="3.30.390.30">
    <property type="match status" value="1"/>
</dbReference>
<evidence type="ECO:0000259" key="1">
    <source>
        <dbReference type="Pfam" id="PF02852"/>
    </source>
</evidence>
<dbReference type="PANTHER" id="PTHR43014">
    <property type="entry name" value="MERCURIC REDUCTASE"/>
    <property type="match status" value="1"/>
</dbReference>
<gene>
    <name evidence="2" type="ORF">FCI23_27615</name>
</gene>
<evidence type="ECO:0000313" key="2">
    <source>
        <dbReference type="EMBL" id="TKA08550.1"/>
    </source>
</evidence>
<protein>
    <submittedName>
        <fullName evidence="2">NAD(P)/FAD-dependent oxidoreductase</fullName>
    </submittedName>
</protein>
<name>A0A4U0SG30_9ACTN</name>
<dbReference type="InterPro" id="IPR004099">
    <property type="entry name" value="Pyr_nucl-diS_OxRdtase_dimer"/>
</dbReference>
<dbReference type="OrthoDB" id="9800167at2"/>
<dbReference type="PRINTS" id="PR00411">
    <property type="entry name" value="PNDRDTASEI"/>
</dbReference>
<dbReference type="Proteomes" id="UP000305778">
    <property type="component" value="Unassembled WGS sequence"/>
</dbReference>
<evidence type="ECO:0000313" key="3">
    <source>
        <dbReference type="Proteomes" id="UP000305778"/>
    </source>
</evidence>
<sequence>MRAAVNATFAHISGGPGLGLFTHVALYQTEIAVRAILGEPGPDAHYRALPQVTFTDPEVGSVGLSEHAAREQGLRVQTGTTQLPSSTCGWIHKAGNEGLIELVEEADRGVLVGATSIGPVGGEVLYGLAVAIQAEVPIERQRHMIYAYPTFHRAVKAALTDLRRA</sequence>
<dbReference type="AlphaFoldDB" id="A0A4U0SG30"/>
<keyword evidence="3" id="KW-1185">Reference proteome</keyword>
<reference evidence="2 3" key="1">
    <citation type="submission" date="2019-04" db="EMBL/GenBank/DDBJ databases">
        <title>Streptomyces oryziradicis sp. nov., a novel actinomycete isolated from rhizosphere soil of rice (Oryza sativa L.).</title>
        <authorList>
            <person name="Li C."/>
        </authorList>
    </citation>
    <scope>NUCLEOTIDE SEQUENCE [LARGE SCALE GENOMIC DNA]</scope>
    <source>
        <strain evidence="2 3">NEAU-C40</strain>
    </source>
</reference>
<dbReference type="Pfam" id="PF02852">
    <property type="entry name" value="Pyr_redox_dim"/>
    <property type="match status" value="1"/>
</dbReference>
<dbReference type="PANTHER" id="PTHR43014:SF5">
    <property type="entry name" value="GLUTATHIONE REDUCTASE (NADPH)"/>
    <property type="match status" value="1"/>
</dbReference>
<comment type="caution">
    <text evidence="2">The sequence shown here is derived from an EMBL/GenBank/DDBJ whole genome shotgun (WGS) entry which is preliminary data.</text>
</comment>